<gene>
    <name evidence="3" type="primary">cas5</name>
    <name evidence="3" type="ORF">ACFQS3_07960</name>
</gene>
<dbReference type="InterPro" id="IPR013422">
    <property type="entry name" value="CRISPR-assoc_prot_Cas5_N"/>
</dbReference>
<dbReference type="RefSeq" id="WP_382350581.1">
    <property type="nucleotide sequence ID" value="NZ_JBHMBP010000002.1"/>
</dbReference>
<keyword evidence="1" id="KW-0051">Antiviral defense</keyword>
<dbReference type="NCBIfam" id="TIGR02593">
    <property type="entry name" value="CRISPR_cas5"/>
    <property type="match status" value="1"/>
</dbReference>
<dbReference type="EMBL" id="JBHSYS010000002">
    <property type="protein sequence ID" value="MFC6957126.1"/>
    <property type="molecule type" value="Genomic_DNA"/>
</dbReference>
<evidence type="ECO:0000313" key="4">
    <source>
        <dbReference type="Proteomes" id="UP001596470"/>
    </source>
</evidence>
<evidence type="ECO:0000313" key="3">
    <source>
        <dbReference type="EMBL" id="MFC6957126.1"/>
    </source>
</evidence>
<feature type="compositionally biased region" description="Polar residues" evidence="2">
    <location>
        <begin position="9"/>
        <end position="24"/>
    </location>
</feature>
<comment type="caution">
    <text evidence="3">The sequence shown here is derived from an EMBL/GenBank/DDBJ whole genome shotgun (WGS) entry which is preliminary data.</text>
</comment>
<protein>
    <submittedName>
        <fullName evidence="3">CRISPR-associated protein Cas5</fullName>
    </submittedName>
</protein>
<keyword evidence="4" id="KW-1185">Reference proteome</keyword>
<organism evidence="3 4">
    <name type="scientific">Glycomyces mayteni</name>
    <dbReference type="NCBI Taxonomy" id="543887"/>
    <lineage>
        <taxon>Bacteria</taxon>
        <taxon>Bacillati</taxon>
        <taxon>Actinomycetota</taxon>
        <taxon>Actinomycetes</taxon>
        <taxon>Glycomycetales</taxon>
        <taxon>Glycomycetaceae</taxon>
        <taxon>Glycomyces</taxon>
    </lineage>
</organism>
<evidence type="ECO:0000256" key="1">
    <source>
        <dbReference type="ARBA" id="ARBA00023118"/>
    </source>
</evidence>
<accession>A0ABW2D7C6</accession>
<dbReference type="Proteomes" id="UP001596470">
    <property type="component" value="Unassembled WGS sequence"/>
</dbReference>
<proteinExistence type="predicted"/>
<reference evidence="4" key="1">
    <citation type="journal article" date="2019" name="Int. J. Syst. Evol. Microbiol.">
        <title>The Global Catalogue of Microorganisms (GCM) 10K type strain sequencing project: providing services to taxonomists for standard genome sequencing and annotation.</title>
        <authorList>
            <consortium name="The Broad Institute Genomics Platform"/>
            <consortium name="The Broad Institute Genome Sequencing Center for Infectious Disease"/>
            <person name="Wu L."/>
            <person name="Ma J."/>
        </authorList>
    </citation>
    <scope>NUCLEOTIDE SEQUENCE [LARGE SCALE GENOMIC DNA]</scope>
    <source>
        <strain evidence="4">KACC 12634</strain>
    </source>
</reference>
<sequence length="80" mass="8182">MPVEEARSSMASWTSPVRSPSAPTWSVIGPERVIGAAGAAAAGPRRTAAASAAAVRAAAVRLPMRVIADRTPVRSETKSV</sequence>
<evidence type="ECO:0000256" key="2">
    <source>
        <dbReference type="SAM" id="MobiDB-lite"/>
    </source>
</evidence>
<feature type="region of interest" description="Disordered" evidence="2">
    <location>
        <begin position="1"/>
        <end position="24"/>
    </location>
</feature>
<name>A0ABW2D7C6_9ACTN</name>